<dbReference type="PROSITE" id="PS50240">
    <property type="entry name" value="TRYPSIN_DOM"/>
    <property type="match status" value="1"/>
</dbReference>
<dbReference type="AlphaFoldDB" id="A0A8S1CNS1"/>
<evidence type="ECO:0000256" key="6">
    <source>
        <dbReference type="SAM" id="SignalP"/>
    </source>
</evidence>
<evidence type="ECO:0000313" key="8">
    <source>
        <dbReference type="EMBL" id="CAB3370501.1"/>
    </source>
</evidence>
<dbReference type="PRINTS" id="PR00722">
    <property type="entry name" value="CHYMOTRYPSIN"/>
</dbReference>
<dbReference type="FunFam" id="2.40.10.10:FF:000054">
    <property type="entry name" value="Complement C1r subcomponent"/>
    <property type="match status" value="1"/>
</dbReference>
<dbReference type="FunFam" id="2.40.10.10:FF:000068">
    <property type="entry name" value="transmembrane protease serine 2"/>
    <property type="match status" value="1"/>
</dbReference>
<gene>
    <name evidence="8" type="ORF">CLODIP_2_CD08213</name>
</gene>
<dbReference type="InterPro" id="IPR009003">
    <property type="entry name" value="Peptidase_S1_PA"/>
</dbReference>
<dbReference type="OrthoDB" id="6147874at2759"/>
<accession>A0A8S1CNS1</accession>
<reference evidence="8 9" key="1">
    <citation type="submission" date="2020-04" db="EMBL/GenBank/DDBJ databases">
        <authorList>
            <person name="Alioto T."/>
            <person name="Alioto T."/>
            <person name="Gomez Garrido J."/>
        </authorList>
    </citation>
    <scope>NUCLEOTIDE SEQUENCE [LARGE SCALE GENOMIC DNA]</scope>
</reference>
<dbReference type="Pfam" id="PF00089">
    <property type="entry name" value="Trypsin"/>
    <property type="match status" value="1"/>
</dbReference>
<evidence type="ECO:0000256" key="3">
    <source>
        <dbReference type="ARBA" id="ARBA00022729"/>
    </source>
</evidence>
<evidence type="ECO:0000256" key="4">
    <source>
        <dbReference type="ARBA" id="ARBA00023157"/>
    </source>
</evidence>
<comment type="caution">
    <text evidence="8">The sequence shown here is derived from an EMBL/GenBank/DDBJ whole genome shotgun (WGS) entry which is preliminary data.</text>
</comment>
<organism evidence="8 9">
    <name type="scientific">Cloeon dipterum</name>
    <dbReference type="NCBI Taxonomy" id="197152"/>
    <lineage>
        <taxon>Eukaryota</taxon>
        <taxon>Metazoa</taxon>
        <taxon>Ecdysozoa</taxon>
        <taxon>Arthropoda</taxon>
        <taxon>Hexapoda</taxon>
        <taxon>Insecta</taxon>
        <taxon>Pterygota</taxon>
        <taxon>Palaeoptera</taxon>
        <taxon>Ephemeroptera</taxon>
        <taxon>Pisciforma</taxon>
        <taxon>Baetidae</taxon>
        <taxon>Cloeon</taxon>
    </lineage>
</organism>
<dbReference type="InterPro" id="IPR001254">
    <property type="entry name" value="Trypsin_dom"/>
</dbReference>
<protein>
    <recommendedName>
        <fullName evidence="7">Peptidase S1 domain-containing protein</fullName>
    </recommendedName>
</protein>
<feature type="domain" description="Peptidase S1" evidence="7">
    <location>
        <begin position="338"/>
        <end position="611"/>
    </location>
</feature>
<dbReference type="Gene3D" id="2.40.10.10">
    <property type="entry name" value="Trypsin-like serine proteases"/>
    <property type="match status" value="1"/>
</dbReference>
<keyword evidence="3 6" id="KW-0732">Signal</keyword>
<keyword evidence="4" id="KW-1015">Disulfide bond</keyword>
<comment type="subcellular location">
    <subcellularLocation>
        <location evidence="1">Secreted</location>
    </subcellularLocation>
</comment>
<keyword evidence="5" id="KW-0325">Glycoprotein</keyword>
<dbReference type="Proteomes" id="UP000494165">
    <property type="component" value="Unassembled WGS sequence"/>
</dbReference>
<evidence type="ECO:0000256" key="1">
    <source>
        <dbReference type="ARBA" id="ARBA00004613"/>
    </source>
</evidence>
<dbReference type="PANTHER" id="PTHR24260:SF136">
    <property type="entry name" value="GH08193P-RELATED"/>
    <property type="match status" value="1"/>
</dbReference>
<dbReference type="SMART" id="SM00020">
    <property type="entry name" value="Tryp_SPc"/>
    <property type="match status" value="1"/>
</dbReference>
<dbReference type="GO" id="GO:0005576">
    <property type="term" value="C:extracellular region"/>
    <property type="evidence" value="ECO:0007669"/>
    <property type="project" value="UniProtKB-SubCell"/>
</dbReference>
<dbReference type="InterPro" id="IPR043504">
    <property type="entry name" value="Peptidase_S1_PA_chymotrypsin"/>
</dbReference>
<dbReference type="GO" id="GO:0006508">
    <property type="term" value="P:proteolysis"/>
    <property type="evidence" value="ECO:0007669"/>
    <property type="project" value="InterPro"/>
</dbReference>
<dbReference type="InterPro" id="IPR051333">
    <property type="entry name" value="CLIP_Serine_Protease"/>
</dbReference>
<evidence type="ECO:0000259" key="7">
    <source>
        <dbReference type="PROSITE" id="PS50240"/>
    </source>
</evidence>
<evidence type="ECO:0000313" key="9">
    <source>
        <dbReference type="Proteomes" id="UP000494165"/>
    </source>
</evidence>
<dbReference type="PROSITE" id="PS00134">
    <property type="entry name" value="TRYPSIN_HIS"/>
    <property type="match status" value="1"/>
</dbReference>
<keyword evidence="2" id="KW-0964">Secreted</keyword>
<evidence type="ECO:0000256" key="5">
    <source>
        <dbReference type="ARBA" id="ARBA00023180"/>
    </source>
</evidence>
<sequence>MDRVKFVVIVFLIFTTLLRQLKAFECQLPREDDTIIKNPQPVYYGTPSDVSVEGCGLQDPKTLTNSFPWDVVVYFREDVCVTPGVIISPRSILFGLESCKPENYQEITVFLAGIHANYAAAPQLNATTVKYENKTLTAIATFNIDIKSIKPSSKPVCIANEEPTASPLLFETFLLSEEDEIVNTKFTLQSKDYCEKKFKTPAQCATFNSSQFACVSYSGQAGVFASAEFVYSKMDHQFSSKEERRYFLGGKLHKIYPELYAPSTIIELMSGNSRNILLKEVPDLYALFPPLNSGSNDPLPDSKIYFKPHLDAFISIFIASTLESVGCGRLQVPFVSLVAHGTIVPHHQLHFYPWHALVEANYYNDELEIINQYCGGTIISETVIVTAAHCLLSESSIAGSVTRYDPHEVRVHGGVYKRSNTKEVLKQEKDYRQSREVKQIITHPEYKLNANTDDIALIIVKRAFDTSSIHVKPACLWNLNASPDLIVDTYGAVVGWGLEETFKINDTLRVADIPVIDYKKCFSADREFYNNRLWYGYNFCAGVKNGTSVCNGDSGGGLILYDPKTRRFYLRGIVSTAKSQIVDGKAVCDYSTYALFTDVARYVPWIMEHVLKTF</sequence>
<dbReference type="CDD" id="cd00190">
    <property type="entry name" value="Tryp_SPc"/>
    <property type="match status" value="1"/>
</dbReference>
<proteinExistence type="predicted"/>
<dbReference type="GO" id="GO:0004252">
    <property type="term" value="F:serine-type endopeptidase activity"/>
    <property type="evidence" value="ECO:0007669"/>
    <property type="project" value="InterPro"/>
</dbReference>
<name>A0A8S1CNS1_9INSE</name>
<evidence type="ECO:0000256" key="2">
    <source>
        <dbReference type="ARBA" id="ARBA00022525"/>
    </source>
</evidence>
<feature type="chain" id="PRO_5035936927" description="Peptidase S1 domain-containing protein" evidence="6">
    <location>
        <begin position="24"/>
        <end position="614"/>
    </location>
</feature>
<keyword evidence="9" id="KW-1185">Reference proteome</keyword>
<dbReference type="EMBL" id="CADEPI010000053">
    <property type="protein sequence ID" value="CAB3370501.1"/>
    <property type="molecule type" value="Genomic_DNA"/>
</dbReference>
<feature type="signal peptide" evidence="6">
    <location>
        <begin position="1"/>
        <end position="23"/>
    </location>
</feature>
<dbReference type="InterPro" id="IPR018114">
    <property type="entry name" value="TRYPSIN_HIS"/>
</dbReference>
<dbReference type="SUPFAM" id="SSF50494">
    <property type="entry name" value="Trypsin-like serine proteases"/>
    <property type="match status" value="1"/>
</dbReference>
<dbReference type="InterPro" id="IPR001314">
    <property type="entry name" value="Peptidase_S1A"/>
</dbReference>
<dbReference type="PANTHER" id="PTHR24260">
    <property type="match status" value="1"/>
</dbReference>